<keyword evidence="1" id="KW-0732">Signal</keyword>
<feature type="signal peptide" evidence="1">
    <location>
        <begin position="1"/>
        <end position="22"/>
    </location>
</feature>
<organism evidence="3 4">
    <name type="scientific">Lutimonas vermicola</name>
    <dbReference type="NCBI Taxonomy" id="414288"/>
    <lineage>
        <taxon>Bacteria</taxon>
        <taxon>Pseudomonadati</taxon>
        <taxon>Bacteroidota</taxon>
        <taxon>Flavobacteriia</taxon>
        <taxon>Flavobacteriales</taxon>
        <taxon>Flavobacteriaceae</taxon>
        <taxon>Lutimonas</taxon>
    </lineage>
</organism>
<evidence type="ECO:0000256" key="1">
    <source>
        <dbReference type="SAM" id="SignalP"/>
    </source>
</evidence>
<protein>
    <submittedName>
        <fullName evidence="3">Head GIN domain-containing protein</fullName>
    </submittedName>
</protein>
<feature type="chain" id="PRO_5047024896" evidence="1">
    <location>
        <begin position="23"/>
        <end position="239"/>
    </location>
</feature>
<reference evidence="3 4" key="1">
    <citation type="submission" date="2024-04" db="EMBL/GenBank/DDBJ databases">
        <title>whole genome sequencing of Lutimonas vermicola strain IMCC1616.</title>
        <authorList>
            <person name="Bae S.S."/>
        </authorList>
    </citation>
    <scope>NUCLEOTIDE SEQUENCE [LARGE SCALE GENOMIC DNA]</scope>
    <source>
        <strain evidence="3 4">IMCC1616</strain>
    </source>
</reference>
<sequence length="239" mass="25625">MKYFIKLATVALLIFSTSSCMYNGVRGDGNVVSKKRKISNDFVRINASRGLDVYITKSKNISLEVEADQNLHDLIETEVKDGTLYITAKKNIYTSSAKKIHVSADHINEIQVNSGAEVYSENTFTSEKLVLSVSSGAHVRMDLKVDQLICESSSGAGMELRGEANSLNASSSSGSDIKAYELIAKNCIASASSGSVIKLNVTKSFEGNASSGADIKFIGNPERIDRHKNSGGSVSQVTG</sequence>
<feature type="domain" description="Putative auto-transporter adhesin head GIN" evidence="2">
    <location>
        <begin position="41"/>
        <end position="221"/>
    </location>
</feature>
<evidence type="ECO:0000313" key="4">
    <source>
        <dbReference type="Proteomes" id="UP001474120"/>
    </source>
</evidence>
<dbReference type="Pfam" id="PF10988">
    <property type="entry name" value="DUF2807"/>
    <property type="match status" value="1"/>
</dbReference>
<keyword evidence="4" id="KW-1185">Reference proteome</keyword>
<accession>A0ABU9KYS6</accession>
<proteinExistence type="predicted"/>
<dbReference type="InterPro" id="IPR021255">
    <property type="entry name" value="DUF2807"/>
</dbReference>
<comment type="caution">
    <text evidence="3">The sequence shown here is derived from an EMBL/GenBank/DDBJ whole genome shotgun (WGS) entry which is preliminary data.</text>
</comment>
<dbReference type="Gene3D" id="2.160.20.120">
    <property type="match status" value="1"/>
</dbReference>
<dbReference type="RefSeq" id="WP_342159160.1">
    <property type="nucleotide sequence ID" value="NZ_JBCDNA010000001.1"/>
</dbReference>
<gene>
    <name evidence="3" type="ORF">AABB81_05510</name>
</gene>
<evidence type="ECO:0000313" key="3">
    <source>
        <dbReference type="EMBL" id="MEL4455343.1"/>
    </source>
</evidence>
<dbReference type="PROSITE" id="PS51257">
    <property type="entry name" value="PROKAR_LIPOPROTEIN"/>
    <property type="match status" value="1"/>
</dbReference>
<evidence type="ECO:0000259" key="2">
    <source>
        <dbReference type="Pfam" id="PF10988"/>
    </source>
</evidence>
<name>A0ABU9KYS6_9FLAO</name>
<dbReference type="EMBL" id="JBCDNA010000001">
    <property type="protein sequence ID" value="MEL4455343.1"/>
    <property type="molecule type" value="Genomic_DNA"/>
</dbReference>
<dbReference type="Proteomes" id="UP001474120">
    <property type="component" value="Unassembled WGS sequence"/>
</dbReference>